<name>A0ABT4U8C0_9ACTN</name>
<evidence type="ECO:0000313" key="3">
    <source>
        <dbReference type="Proteomes" id="UP001527866"/>
    </source>
</evidence>
<protein>
    <submittedName>
        <fullName evidence="2">Cytochrome c biogenesis protein CcdA</fullName>
    </submittedName>
</protein>
<dbReference type="InterPro" id="IPR051790">
    <property type="entry name" value="Cytochrome_c-biogenesis_DsbD"/>
</dbReference>
<keyword evidence="1" id="KW-0812">Transmembrane</keyword>
<feature type="transmembrane region" description="Helical" evidence="1">
    <location>
        <begin position="56"/>
        <end position="83"/>
    </location>
</feature>
<comment type="caution">
    <text evidence="2">The sequence shown here is derived from an EMBL/GenBank/DDBJ whole genome shotgun (WGS) entry which is preliminary data.</text>
</comment>
<dbReference type="PANTHER" id="PTHR31272">
    <property type="entry name" value="CYTOCHROME C-TYPE BIOGENESIS PROTEIN HI_1454-RELATED"/>
    <property type="match status" value="1"/>
</dbReference>
<feature type="transmembrane region" description="Helical" evidence="1">
    <location>
        <begin position="6"/>
        <end position="35"/>
    </location>
</feature>
<evidence type="ECO:0000313" key="2">
    <source>
        <dbReference type="EMBL" id="MDA2813197.1"/>
    </source>
</evidence>
<organism evidence="2 3">
    <name type="scientific">Nocardiopsis endophytica</name>
    <dbReference type="NCBI Taxonomy" id="3018445"/>
    <lineage>
        <taxon>Bacteria</taxon>
        <taxon>Bacillati</taxon>
        <taxon>Actinomycetota</taxon>
        <taxon>Actinomycetes</taxon>
        <taxon>Streptosporangiales</taxon>
        <taxon>Nocardiopsidaceae</taxon>
        <taxon>Nocardiopsis</taxon>
    </lineage>
</organism>
<feature type="transmembrane region" description="Helical" evidence="1">
    <location>
        <begin position="265"/>
        <end position="284"/>
    </location>
</feature>
<keyword evidence="3" id="KW-1185">Reference proteome</keyword>
<dbReference type="PANTHER" id="PTHR31272:SF4">
    <property type="entry name" value="CYTOCHROME C-TYPE BIOGENESIS PROTEIN HI_1454-RELATED"/>
    <property type="match status" value="1"/>
</dbReference>
<sequence length="303" mass="29798">MEQLPIAIALAAGMLAVLNPCGFALLPGYVALLVADAPGAPDAPGARAGRGAALGRALATTAAMTSGFVAVFGLFALVAVPLALSLERYLPWVTVVIGVLLVALGVWLLSGRPLAVPGVRAPSPGRPTRSLRWAAAYGTAYATASLSCTVGPFLAVTASAAAAGGAAAAAGVFGVYAAGMALVVAVLTVAAALARDGLAARMKRALPYVNRASGALLVAAGAYVAYYGWFEVRVLSGAPAQDPVIGAATSVQAALARALQEVGPGALLAALAVLVAAAGATALLRSRSRAADGSGVSPREHGP</sequence>
<keyword evidence="1" id="KW-0472">Membrane</keyword>
<dbReference type="Proteomes" id="UP001527866">
    <property type="component" value="Unassembled WGS sequence"/>
</dbReference>
<feature type="transmembrane region" description="Helical" evidence="1">
    <location>
        <begin position="131"/>
        <end position="155"/>
    </location>
</feature>
<proteinExistence type="predicted"/>
<accession>A0ABT4U8C0</accession>
<gene>
    <name evidence="2" type="ORF">O4J56_21305</name>
</gene>
<feature type="transmembrane region" description="Helical" evidence="1">
    <location>
        <begin position="205"/>
        <end position="229"/>
    </location>
</feature>
<feature type="transmembrane region" description="Helical" evidence="1">
    <location>
        <begin position="167"/>
        <end position="193"/>
    </location>
</feature>
<reference evidence="2 3" key="1">
    <citation type="submission" date="2023-01" db="EMBL/GenBank/DDBJ databases">
        <title>Draft genome sequence of Nocardiopsis sp. RSe5-2 isolated from halophytes.</title>
        <authorList>
            <person name="Duangmal K."/>
            <person name="Chantavorakit T."/>
        </authorList>
    </citation>
    <scope>NUCLEOTIDE SEQUENCE [LARGE SCALE GENOMIC DNA]</scope>
    <source>
        <strain evidence="2 3">RSe5-2</strain>
    </source>
</reference>
<dbReference type="EMBL" id="JAQFWQ010000070">
    <property type="protein sequence ID" value="MDA2813197.1"/>
    <property type="molecule type" value="Genomic_DNA"/>
</dbReference>
<feature type="transmembrane region" description="Helical" evidence="1">
    <location>
        <begin position="89"/>
        <end position="110"/>
    </location>
</feature>
<keyword evidence="1" id="KW-1133">Transmembrane helix</keyword>
<dbReference type="RefSeq" id="WP_270688053.1">
    <property type="nucleotide sequence ID" value="NZ_JAQFWQ010000070.1"/>
</dbReference>
<evidence type="ECO:0000256" key="1">
    <source>
        <dbReference type="SAM" id="Phobius"/>
    </source>
</evidence>